<dbReference type="PIRSF" id="PIRSF006250">
    <property type="entry name" value="NadC_ModD"/>
    <property type="match status" value="1"/>
</dbReference>
<dbReference type="EMBL" id="CAJPVJ010017725">
    <property type="protein sequence ID" value="CAG2176723.1"/>
    <property type="molecule type" value="Genomic_DNA"/>
</dbReference>
<dbReference type="GO" id="GO:0034213">
    <property type="term" value="P:quinolinate catabolic process"/>
    <property type="evidence" value="ECO:0007669"/>
    <property type="project" value="TreeGrafter"/>
</dbReference>
<organism evidence="16">
    <name type="scientific">Oppiella nova</name>
    <dbReference type="NCBI Taxonomy" id="334625"/>
    <lineage>
        <taxon>Eukaryota</taxon>
        <taxon>Metazoa</taxon>
        <taxon>Ecdysozoa</taxon>
        <taxon>Arthropoda</taxon>
        <taxon>Chelicerata</taxon>
        <taxon>Arachnida</taxon>
        <taxon>Acari</taxon>
        <taxon>Acariformes</taxon>
        <taxon>Sarcoptiformes</taxon>
        <taxon>Oribatida</taxon>
        <taxon>Brachypylina</taxon>
        <taxon>Oppioidea</taxon>
        <taxon>Oppiidae</taxon>
        <taxon>Oppiella</taxon>
    </lineage>
</organism>
<dbReference type="InterPro" id="IPR004393">
    <property type="entry name" value="NadC"/>
</dbReference>
<evidence type="ECO:0000256" key="1">
    <source>
        <dbReference type="ARBA" id="ARBA00003237"/>
    </source>
</evidence>
<dbReference type="InterPro" id="IPR013785">
    <property type="entry name" value="Aldolase_TIM"/>
</dbReference>
<keyword evidence="8 12" id="KW-0328">Glycosyltransferase</keyword>
<dbReference type="SUPFAM" id="SSF54675">
    <property type="entry name" value="Nicotinate/Quinolinate PRTase N-terminal domain-like"/>
    <property type="match status" value="1"/>
</dbReference>
<feature type="binding site" evidence="13">
    <location>
        <position position="170"/>
    </location>
    <ligand>
        <name>substrate</name>
    </ligand>
</feature>
<dbReference type="EC" id="2.4.2.19" evidence="5 12"/>
<feature type="binding site" evidence="13">
    <location>
        <begin position="136"/>
        <end position="138"/>
    </location>
    <ligand>
        <name>substrate</name>
    </ligand>
</feature>
<dbReference type="PANTHER" id="PTHR32179">
    <property type="entry name" value="NICOTINATE-NUCLEOTIDE PYROPHOSPHORYLASE [CARBOXYLATING]"/>
    <property type="match status" value="1"/>
</dbReference>
<evidence type="ECO:0000256" key="10">
    <source>
        <dbReference type="ARBA" id="ARBA00033102"/>
    </source>
</evidence>
<evidence type="ECO:0000256" key="13">
    <source>
        <dbReference type="PIRSR" id="PIRSR006250-1"/>
    </source>
</evidence>
<evidence type="ECO:0000256" key="11">
    <source>
        <dbReference type="ARBA" id="ARBA00047445"/>
    </source>
</evidence>
<dbReference type="EMBL" id="OC932550">
    <property type="protein sequence ID" value="CAD7659561.1"/>
    <property type="molecule type" value="Genomic_DNA"/>
</dbReference>
<dbReference type="FunFam" id="3.20.20.70:FF:000090">
    <property type="entry name" value="Nicotinate-nucleotide pyrophosphorylase [carboxylating]"/>
    <property type="match status" value="1"/>
</dbReference>
<dbReference type="GO" id="GO:0005737">
    <property type="term" value="C:cytoplasm"/>
    <property type="evidence" value="ECO:0007669"/>
    <property type="project" value="TreeGrafter"/>
</dbReference>
<dbReference type="CDD" id="cd01572">
    <property type="entry name" value="QPRTase"/>
    <property type="match status" value="1"/>
</dbReference>
<comment type="catalytic activity">
    <reaction evidence="11 12">
        <text>nicotinate beta-D-ribonucleotide + CO2 + diphosphate = quinolinate + 5-phospho-alpha-D-ribose 1-diphosphate + 2 H(+)</text>
        <dbReference type="Rhea" id="RHEA:12733"/>
        <dbReference type="ChEBI" id="CHEBI:15378"/>
        <dbReference type="ChEBI" id="CHEBI:16526"/>
        <dbReference type="ChEBI" id="CHEBI:29959"/>
        <dbReference type="ChEBI" id="CHEBI:33019"/>
        <dbReference type="ChEBI" id="CHEBI:57502"/>
        <dbReference type="ChEBI" id="CHEBI:58017"/>
        <dbReference type="EC" id="2.4.2.19"/>
    </reaction>
</comment>
<dbReference type="AlphaFoldDB" id="A0A7R9MIA5"/>
<evidence type="ECO:0000256" key="4">
    <source>
        <dbReference type="ARBA" id="ARBA00011218"/>
    </source>
</evidence>
<feature type="binding site" evidence="13">
    <location>
        <begin position="268"/>
        <end position="270"/>
    </location>
    <ligand>
        <name>substrate</name>
    </ligand>
</feature>
<feature type="binding site" evidence="13">
    <location>
        <begin position="247"/>
        <end position="249"/>
    </location>
    <ligand>
        <name>substrate</name>
    </ligand>
</feature>
<comment type="function">
    <text evidence="1 12">Involved in the catabolism of quinolinic acid (QA).</text>
</comment>
<dbReference type="GO" id="GO:0004514">
    <property type="term" value="F:nicotinate-nucleotide diphosphorylase (carboxylating) activity"/>
    <property type="evidence" value="ECO:0007669"/>
    <property type="project" value="UniProtKB-EC"/>
</dbReference>
<evidence type="ECO:0000256" key="5">
    <source>
        <dbReference type="ARBA" id="ARBA00011944"/>
    </source>
</evidence>
<evidence type="ECO:0000256" key="3">
    <source>
        <dbReference type="ARBA" id="ARBA00009400"/>
    </source>
</evidence>
<dbReference type="InterPro" id="IPR027277">
    <property type="entry name" value="NadC/ModD"/>
</dbReference>
<evidence type="ECO:0000256" key="8">
    <source>
        <dbReference type="ARBA" id="ARBA00022676"/>
    </source>
</evidence>
<evidence type="ECO:0000313" key="17">
    <source>
        <dbReference type="Proteomes" id="UP000728032"/>
    </source>
</evidence>
<comment type="pathway">
    <text evidence="2 12">Cofactor biosynthesis; NAD(+) biosynthesis; nicotinate D-ribonucleotide from quinolinate: step 1/1.</text>
</comment>
<evidence type="ECO:0000313" key="16">
    <source>
        <dbReference type="EMBL" id="CAD7659561.1"/>
    </source>
</evidence>
<comment type="subunit">
    <text evidence="4 12">Hexamer formed by 3 homodimers.</text>
</comment>
<comment type="similarity">
    <text evidence="3 12">Belongs to the NadC/ModD family.</text>
</comment>
<name>A0A7R9MIA5_9ACAR</name>
<proteinExistence type="inferred from homology"/>
<dbReference type="Pfam" id="PF02749">
    <property type="entry name" value="QRPTase_N"/>
    <property type="match status" value="1"/>
</dbReference>
<dbReference type="Gene3D" id="3.90.1170.20">
    <property type="entry name" value="Quinolinate phosphoribosyl transferase, N-terminal domain"/>
    <property type="match status" value="1"/>
</dbReference>
<keyword evidence="7 12" id="KW-0662">Pyridine nucleotide biosynthesis</keyword>
<dbReference type="InterPro" id="IPR022412">
    <property type="entry name" value="Quinolinate_PRibosylTrfase_N"/>
</dbReference>
<feature type="binding site" evidence="13">
    <location>
        <position position="221"/>
    </location>
    <ligand>
        <name>substrate</name>
    </ligand>
</feature>
<dbReference type="Gene3D" id="3.20.20.70">
    <property type="entry name" value="Aldolase class I"/>
    <property type="match status" value="1"/>
</dbReference>
<evidence type="ECO:0000256" key="12">
    <source>
        <dbReference type="PIRNR" id="PIRNR006250"/>
    </source>
</evidence>
<feature type="binding site" evidence="13">
    <location>
        <position position="200"/>
    </location>
    <ligand>
        <name>substrate</name>
    </ligand>
</feature>
<feature type="domain" description="Quinolinate phosphoribosyl transferase N-terminal" evidence="15">
    <location>
        <begin position="31"/>
        <end position="111"/>
    </location>
</feature>
<evidence type="ECO:0000256" key="2">
    <source>
        <dbReference type="ARBA" id="ARBA00004893"/>
    </source>
</evidence>
<evidence type="ECO:0000256" key="6">
    <source>
        <dbReference type="ARBA" id="ARBA00020990"/>
    </source>
</evidence>
<dbReference type="Pfam" id="PF01729">
    <property type="entry name" value="QRPTase_C"/>
    <property type="match status" value="1"/>
</dbReference>
<feature type="binding site" evidence="13">
    <location>
        <position position="101"/>
    </location>
    <ligand>
        <name>substrate</name>
    </ligand>
</feature>
<dbReference type="InterPro" id="IPR037128">
    <property type="entry name" value="Quinolinate_PRibosylTase_N_sf"/>
</dbReference>
<feature type="binding site" evidence="13">
    <location>
        <position position="160"/>
    </location>
    <ligand>
        <name>substrate</name>
    </ligand>
</feature>
<dbReference type="PANTHER" id="PTHR32179:SF3">
    <property type="entry name" value="NICOTINATE-NUCLEOTIDE PYROPHOSPHORYLASE [CARBOXYLATING]"/>
    <property type="match status" value="1"/>
</dbReference>
<dbReference type="InterPro" id="IPR002638">
    <property type="entry name" value="Quinolinate_PRibosylTrfase_C"/>
</dbReference>
<dbReference type="OrthoDB" id="10067394at2759"/>
<accession>A0A7R9MIA5</accession>
<dbReference type="GO" id="GO:0009435">
    <property type="term" value="P:NAD+ biosynthetic process"/>
    <property type="evidence" value="ECO:0007669"/>
    <property type="project" value="UniProtKB-UniPathway"/>
</dbReference>
<dbReference type="SUPFAM" id="SSF51690">
    <property type="entry name" value="Nicotinate/Quinolinate PRTase C-terminal domain-like"/>
    <property type="match status" value="1"/>
</dbReference>
<feature type="domain" description="Quinolinate phosphoribosyl transferase C-terminal" evidence="14">
    <location>
        <begin position="113"/>
        <end position="283"/>
    </location>
</feature>
<dbReference type="UniPathway" id="UPA00253">
    <property type="reaction ID" value="UER00331"/>
</dbReference>
<evidence type="ECO:0000259" key="14">
    <source>
        <dbReference type="Pfam" id="PF01729"/>
    </source>
</evidence>
<keyword evidence="9 12" id="KW-0808">Transferase</keyword>
<gene>
    <name evidence="16" type="ORF">ONB1V03_LOCUS16156</name>
</gene>
<dbReference type="InterPro" id="IPR036068">
    <property type="entry name" value="Nicotinate_pribotase-like_C"/>
</dbReference>
<dbReference type="NCBIfam" id="TIGR00078">
    <property type="entry name" value="nadC"/>
    <property type="match status" value="1"/>
</dbReference>
<sequence length="288" mass="31318">MSYENILNPIILRELAQNWIKEDLPGFDYQALVAHDLVVKARILCKSPGVLAGIPFVNAIFRELDCTPVWQCPEGQYLTPAPIYVVAFVSGKARDILLAERVALNVLARCSGVATQARAVKQSVDSVGWKGTIAGTRKTTPGFRLVEKYGLLVGGVATHRHDLSAMVMIKDNHVVISGGVGPAIRDVRRSRDFSVKVEVECRDVEEAREAARLGADILMLDNFDPQVLDEAVSELKANHTGILIEASGGITANNVQEFAREGVDIISLGALVQGYPAVDYSMKVLPQK</sequence>
<evidence type="ECO:0000256" key="9">
    <source>
        <dbReference type="ARBA" id="ARBA00022679"/>
    </source>
</evidence>
<protein>
    <recommendedName>
        <fullName evidence="6 12">Nicotinate-nucleotide pyrophosphorylase [carboxylating]</fullName>
        <ecNumber evidence="5 12">2.4.2.19</ecNumber>
    </recommendedName>
    <alternativeName>
        <fullName evidence="10 12">Quinolinate phosphoribosyltransferase [decarboxylating]</fullName>
    </alternativeName>
</protein>
<keyword evidence="17" id="KW-1185">Reference proteome</keyword>
<evidence type="ECO:0000256" key="7">
    <source>
        <dbReference type="ARBA" id="ARBA00022642"/>
    </source>
</evidence>
<dbReference type="Proteomes" id="UP000728032">
    <property type="component" value="Unassembled WGS sequence"/>
</dbReference>
<evidence type="ECO:0000259" key="15">
    <source>
        <dbReference type="Pfam" id="PF02749"/>
    </source>
</evidence>
<reference evidence="16" key="1">
    <citation type="submission" date="2020-11" db="EMBL/GenBank/DDBJ databases">
        <authorList>
            <person name="Tran Van P."/>
        </authorList>
    </citation>
    <scope>NUCLEOTIDE SEQUENCE</scope>
</reference>